<dbReference type="Proteomes" id="UP001208570">
    <property type="component" value="Unassembled WGS sequence"/>
</dbReference>
<name>A0AAD9MLL3_9ANNE</name>
<comment type="caution">
    <text evidence="2">The sequence shown here is derived from an EMBL/GenBank/DDBJ whole genome shotgun (WGS) entry which is preliminary data.</text>
</comment>
<evidence type="ECO:0000259" key="1">
    <source>
        <dbReference type="PROSITE" id="PS50041"/>
    </source>
</evidence>
<dbReference type="AlphaFoldDB" id="A0AAD9MLL3"/>
<feature type="domain" description="C-type lectin" evidence="1">
    <location>
        <begin position="78"/>
        <end position="198"/>
    </location>
</feature>
<dbReference type="PROSITE" id="PS50041">
    <property type="entry name" value="C_TYPE_LECTIN_2"/>
    <property type="match status" value="1"/>
</dbReference>
<proteinExistence type="predicted"/>
<keyword evidence="3" id="KW-1185">Reference proteome</keyword>
<dbReference type="SMART" id="SM00034">
    <property type="entry name" value="CLECT"/>
    <property type="match status" value="1"/>
</dbReference>
<dbReference type="InterPro" id="IPR016187">
    <property type="entry name" value="CTDL_fold"/>
</dbReference>
<dbReference type="InterPro" id="IPR001304">
    <property type="entry name" value="C-type_lectin-like"/>
</dbReference>
<dbReference type="PANTHER" id="PTHR22803">
    <property type="entry name" value="MANNOSE, PHOSPHOLIPASE, LECTIN RECEPTOR RELATED"/>
    <property type="match status" value="1"/>
</dbReference>
<gene>
    <name evidence="2" type="ORF">LSH36_1848g00005</name>
</gene>
<dbReference type="InterPro" id="IPR016186">
    <property type="entry name" value="C-type_lectin-like/link_sf"/>
</dbReference>
<sequence length="199" mass="22847">MLSRPMLPLYNKNIQAAKRHISLCRRYLECLAFSVQWKKERFGNCNIYGVYVQQSDLVIKQDVTTYMPCPPNFDWDPYVKKCYSIQLLGPAFWTDAVDQCRNTHPRSKLVEPRNALENRRLGVLAGGGGLWLGLYRPSISTDIYDIRYASDGQPIGYSQWASSQPNGNGGMEDVVFAENPTYNWLDRSKMQRCGFLCEI</sequence>
<dbReference type="InterPro" id="IPR050111">
    <property type="entry name" value="C-type_lectin/snaclec_domain"/>
</dbReference>
<reference evidence="2" key="1">
    <citation type="journal article" date="2023" name="Mol. Biol. Evol.">
        <title>Third-Generation Sequencing Reveals the Adaptive Role of the Epigenome in Three Deep-Sea Polychaetes.</title>
        <authorList>
            <person name="Perez M."/>
            <person name="Aroh O."/>
            <person name="Sun Y."/>
            <person name="Lan Y."/>
            <person name="Juniper S.K."/>
            <person name="Young C.R."/>
            <person name="Angers B."/>
            <person name="Qian P.Y."/>
        </authorList>
    </citation>
    <scope>NUCLEOTIDE SEQUENCE</scope>
    <source>
        <strain evidence="2">P08H-3</strain>
    </source>
</reference>
<dbReference type="SUPFAM" id="SSF56436">
    <property type="entry name" value="C-type lectin-like"/>
    <property type="match status" value="1"/>
</dbReference>
<evidence type="ECO:0000313" key="3">
    <source>
        <dbReference type="Proteomes" id="UP001208570"/>
    </source>
</evidence>
<dbReference type="Gene3D" id="3.10.100.10">
    <property type="entry name" value="Mannose-Binding Protein A, subunit A"/>
    <property type="match status" value="1"/>
</dbReference>
<evidence type="ECO:0000313" key="2">
    <source>
        <dbReference type="EMBL" id="KAK2139342.1"/>
    </source>
</evidence>
<dbReference type="EMBL" id="JAODUP010001849">
    <property type="protein sequence ID" value="KAK2139342.1"/>
    <property type="molecule type" value="Genomic_DNA"/>
</dbReference>
<organism evidence="2 3">
    <name type="scientific">Paralvinella palmiformis</name>
    <dbReference type="NCBI Taxonomy" id="53620"/>
    <lineage>
        <taxon>Eukaryota</taxon>
        <taxon>Metazoa</taxon>
        <taxon>Spiralia</taxon>
        <taxon>Lophotrochozoa</taxon>
        <taxon>Annelida</taxon>
        <taxon>Polychaeta</taxon>
        <taxon>Sedentaria</taxon>
        <taxon>Canalipalpata</taxon>
        <taxon>Terebellida</taxon>
        <taxon>Terebelliformia</taxon>
        <taxon>Alvinellidae</taxon>
        <taxon>Paralvinella</taxon>
    </lineage>
</organism>
<accession>A0AAD9MLL3</accession>
<protein>
    <recommendedName>
        <fullName evidence="1">C-type lectin domain-containing protein</fullName>
    </recommendedName>
</protein>